<feature type="compositionally biased region" description="Low complexity" evidence="1">
    <location>
        <begin position="11"/>
        <end position="41"/>
    </location>
</feature>
<proteinExistence type="predicted"/>
<evidence type="ECO:0000313" key="3">
    <source>
        <dbReference type="Proteomes" id="UP000397656"/>
    </source>
</evidence>
<dbReference type="AlphaFoldDB" id="A0A643FPX6"/>
<accession>A0A643FPX6</accession>
<name>A0A643FPX6_9BURK</name>
<gene>
    <name evidence="2" type="ORF">F7R26_004195</name>
</gene>
<feature type="region of interest" description="Disordered" evidence="1">
    <location>
        <begin position="1"/>
        <end position="43"/>
    </location>
</feature>
<organism evidence="2 3">
    <name type="scientific">Cupriavidus basilensis</name>
    <dbReference type="NCBI Taxonomy" id="68895"/>
    <lineage>
        <taxon>Bacteria</taxon>
        <taxon>Pseudomonadati</taxon>
        <taxon>Pseudomonadota</taxon>
        <taxon>Betaproteobacteria</taxon>
        <taxon>Burkholderiales</taxon>
        <taxon>Burkholderiaceae</taxon>
        <taxon>Cupriavidus</taxon>
    </lineage>
</organism>
<sequence length="150" mass="15821">MATVSNGRTRAPAPAAAQKKAAAAVKPPVTHAGKAQRAGKAAKAEAVKTVPAAPKVGKAEKVEKAQKPAKAKVVRDSFTMPEWDYAKLAELKRRCLNGGAHVKKSELLRAGLKMLESLPERQLLAVVAQVETVKTGRPAKRKARDAASGQ</sequence>
<evidence type="ECO:0000313" key="2">
    <source>
        <dbReference type="EMBL" id="QOT77283.1"/>
    </source>
</evidence>
<dbReference type="EMBL" id="CP062803">
    <property type="protein sequence ID" value="QOT77283.1"/>
    <property type="molecule type" value="Genomic_DNA"/>
</dbReference>
<dbReference type="RefSeq" id="WP_150988462.1">
    <property type="nucleotide sequence ID" value="NZ_CP062803.1"/>
</dbReference>
<evidence type="ECO:0000256" key="1">
    <source>
        <dbReference type="SAM" id="MobiDB-lite"/>
    </source>
</evidence>
<dbReference type="Proteomes" id="UP000397656">
    <property type="component" value="Chromosome 1"/>
</dbReference>
<protein>
    <submittedName>
        <fullName evidence="2">Uncharacterized protein</fullName>
    </submittedName>
</protein>
<reference evidence="2 3" key="1">
    <citation type="submission" date="2020-10" db="EMBL/GenBank/DDBJ databases">
        <title>Complete genome sequence of Cupriavidus basilensis CCUG 49340T.</title>
        <authorList>
            <person name="Salva-Serra F."/>
            <person name="Donoso R.A."/>
            <person name="Cho K.H."/>
            <person name="Yoo J.A."/>
            <person name="Lee K."/>
            <person name="Yoon S.-H."/>
            <person name="Perez-Pantoja D."/>
            <person name="Moore E.R.B."/>
        </authorList>
    </citation>
    <scope>NUCLEOTIDE SEQUENCE [LARGE SCALE GENOMIC DNA]</scope>
    <source>
        <strain evidence="3">CCUG 49340</strain>
    </source>
</reference>
<dbReference type="GeneID" id="98400092"/>